<dbReference type="RefSeq" id="XP_010253841.1">
    <property type="nucleotide sequence ID" value="XM_010255539.1"/>
</dbReference>
<sequence>MEGKILVILEKHHFGSIRRKKEEILAKLQVIQEQLEDDPNNRTLVNHEIALQKLLNNTLAREEVYWAQNARVDWIKLRDKNKNFCYTTATIRRNKNKIRKIRNDNDIRVHDMENIKEMFCSGYKKRFNSEGTSDVDDFISKIGGCATESMNTSLCKEVTNEEIHNTLLSMKDMKAPGPDGLNVYFFKKFWNIVRDSLYKTVKALLWENEC</sequence>
<dbReference type="AlphaFoldDB" id="A0A1U7ZPP1"/>
<gene>
    <name evidence="2" type="primary">LOC104594988</name>
</gene>
<name>A0A1U7ZPP1_NELNU</name>
<evidence type="ECO:0000313" key="2">
    <source>
        <dbReference type="RefSeq" id="XP_010253841.1"/>
    </source>
</evidence>
<proteinExistence type="predicted"/>
<dbReference type="GeneID" id="104594988"/>
<keyword evidence="1" id="KW-1185">Reference proteome</keyword>
<reference evidence="2" key="1">
    <citation type="submission" date="2025-08" db="UniProtKB">
        <authorList>
            <consortium name="RefSeq"/>
        </authorList>
    </citation>
    <scope>IDENTIFICATION</scope>
</reference>
<dbReference type="Proteomes" id="UP000189703">
    <property type="component" value="Unplaced"/>
</dbReference>
<dbReference type="OrthoDB" id="1747765at2759"/>
<dbReference type="InParanoid" id="A0A1U7ZPP1"/>
<dbReference type="OMA" id="LLWENEC"/>
<dbReference type="KEGG" id="nnu:104594988"/>
<evidence type="ECO:0000313" key="1">
    <source>
        <dbReference type="Proteomes" id="UP000189703"/>
    </source>
</evidence>
<accession>A0A1U7ZPP1</accession>
<protein>
    <submittedName>
        <fullName evidence="2">Uncharacterized protein LOC104594988</fullName>
    </submittedName>
</protein>
<dbReference type="eggNOG" id="KOG1075">
    <property type="taxonomic scope" value="Eukaryota"/>
</dbReference>
<organism evidence="1 2">
    <name type="scientific">Nelumbo nucifera</name>
    <name type="common">Sacred lotus</name>
    <dbReference type="NCBI Taxonomy" id="4432"/>
    <lineage>
        <taxon>Eukaryota</taxon>
        <taxon>Viridiplantae</taxon>
        <taxon>Streptophyta</taxon>
        <taxon>Embryophyta</taxon>
        <taxon>Tracheophyta</taxon>
        <taxon>Spermatophyta</taxon>
        <taxon>Magnoliopsida</taxon>
        <taxon>Proteales</taxon>
        <taxon>Nelumbonaceae</taxon>
        <taxon>Nelumbo</taxon>
    </lineage>
</organism>